<evidence type="ECO:0000259" key="9">
    <source>
        <dbReference type="SMART" id="SM01002"/>
    </source>
</evidence>
<protein>
    <recommendedName>
        <fullName evidence="2 5">Alanine dehydrogenase</fullName>
        <ecNumber evidence="2 5">1.4.1.1</ecNumber>
    </recommendedName>
</protein>
<feature type="binding site" evidence="8">
    <location>
        <position position="279"/>
    </location>
    <ligand>
        <name>NAD(+)</name>
        <dbReference type="ChEBI" id="CHEBI:57540"/>
    </ligand>
</feature>
<feature type="binding site" evidence="8">
    <location>
        <position position="198"/>
    </location>
    <ligand>
        <name>NAD(+)</name>
        <dbReference type="ChEBI" id="CHEBI:57540"/>
    </ligand>
</feature>
<dbReference type="SMART" id="SM01002">
    <property type="entry name" value="AlaDh_PNT_C"/>
    <property type="match status" value="1"/>
</dbReference>
<feature type="binding site" evidence="8">
    <location>
        <position position="203"/>
    </location>
    <ligand>
        <name>NAD(+)</name>
        <dbReference type="ChEBI" id="CHEBI:57540"/>
    </ligand>
</feature>
<feature type="binding site" evidence="8">
    <location>
        <position position="220"/>
    </location>
    <ligand>
        <name>NAD(+)</name>
        <dbReference type="ChEBI" id="CHEBI:57540"/>
    </ligand>
</feature>
<dbReference type="Pfam" id="PF05222">
    <property type="entry name" value="AlaDh_PNT_N"/>
    <property type="match status" value="1"/>
</dbReference>
<feature type="binding site" evidence="7">
    <location>
        <position position="75"/>
    </location>
    <ligand>
        <name>substrate</name>
    </ligand>
</feature>
<dbReference type="PROSITE" id="PS00837">
    <property type="entry name" value="ALADH_PNT_2"/>
    <property type="match status" value="1"/>
</dbReference>
<organism evidence="11">
    <name type="scientific">Thermorudis peleae</name>
    <dbReference type="NCBI Taxonomy" id="1382356"/>
    <lineage>
        <taxon>Bacteria</taxon>
        <taxon>Pseudomonadati</taxon>
        <taxon>Thermomicrobiota</taxon>
        <taxon>Thermomicrobia</taxon>
        <taxon>Thermomicrobia incertae sedis</taxon>
        <taxon>Thermorudis</taxon>
    </lineage>
</organism>
<feature type="binding site" evidence="8">
    <location>
        <position position="134"/>
    </location>
    <ligand>
        <name>NAD(+)</name>
        <dbReference type="ChEBI" id="CHEBI:57540"/>
    </ligand>
</feature>
<dbReference type="GO" id="GO:0000286">
    <property type="term" value="F:alanine dehydrogenase activity"/>
    <property type="evidence" value="ECO:0007669"/>
    <property type="project" value="UniProtKB-UniRule"/>
</dbReference>
<dbReference type="GO" id="GO:0005886">
    <property type="term" value="C:plasma membrane"/>
    <property type="evidence" value="ECO:0007669"/>
    <property type="project" value="TreeGrafter"/>
</dbReference>
<name>A0A831WXF0_9BACT</name>
<dbReference type="PIRSF" id="PIRSF000183">
    <property type="entry name" value="Alanine_dh"/>
    <property type="match status" value="1"/>
</dbReference>
<keyword evidence="4 5" id="KW-0520">NAD</keyword>
<dbReference type="SUPFAM" id="SSF51735">
    <property type="entry name" value="NAD(P)-binding Rossmann-fold domains"/>
    <property type="match status" value="1"/>
</dbReference>
<dbReference type="FunFam" id="3.40.50.720:FF:000049">
    <property type="entry name" value="Alanine dehydrogenase"/>
    <property type="match status" value="1"/>
</dbReference>
<feature type="binding site" evidence="8">
    <location>
        <begin position="298"/>
        <end position="301"/>
    </location>
    <ligand>
        <name>NAD(+)</name>
        <dbReference type="ChEBI" id="CHEBI:57540"/>
    </ligand>
</feature>
<reference evidence="11" key="1">
    <citation type="journal article" date="2020" name="mSystems">
        <title>Genome- and Community-Level Interaction Insights into Carbon Utilization and Element Cycling Functions of Hydrothermarchaeota in Hydrothermal Sediment.</title>
        <authorList>
            <person name="Zhou Z."/>
            <person name="Liu Y."/>
            <person name="Xu W."/>
            <person name="Pan J."/>
            <person name="Luo Z.H."/>
            <person name="Li M."/>
        </authorList>
    </citation>
    <scope>NUCLEOTIDE SEQUENCE [LARGE SCALE GENOMIC DNA]</scope>
    <source>
        <strain evidence="11">SpSt-210</strain>
    </source>
</reference>
<dbReference type="PANTHER" id="PTHR42795:SF1">
    <property type="entry name" value="ALANINE DEHYDROGENASE"/>
    <property type="match status" value="1"/>
</dbReference>
<gene>
    <name evidence="11" type="primary">ald</name>
    <name evidence="11" type="ORF">ENP34_00115</name>
</gene>
<dbReference type="GO" id="GO:0042853">
    <property type="term" value="P:L-alanine catabolic process"/>
    <property type="evidence" value="ECO:0007669"/>
    <property type="project" value="InterPro"/>
</dbReference>
<dbReference type="NCBIfam" id="TIGR00518">
    <property type="entry name" value="alaDH"/>
    <property type="match status" value="1"/>
</dbReference>
<dbReference type="PANTHER" id="PTHR42795">
    <property type="entry name" value="ALANINE DEHYDROGENASE"/>
    <property type="match status" value="1"/>
</dbReference>
<dbReference type="EMBL" id="DSIY01000003">
    <property type="protein sequence ID" value="HEG89843.1"/>
    <property type="molecule type" value="Genomic_DNA"/>
</dbReference>
<dbReference type="InterPro" id="IPR036291">
    <property type="entry name" value="NAD(P)-bd_dom_sf"/>
</dbReference>
<sequence length="370" mass="39273">MIVGVPKEVKDAENRVSTTPHGVREYVRHGHQVLVESGAGAGSGFTDDEYRTAGATIVESAEDVWSQADMVVKVKEPIEPEYPLLRPGLILYTYLHLAADETLTRVLMEKEVTAIAYETVQLADGSLPLLAPMSEVAGRLAVQVGAFYLMRSNGGRGVLLGGVAGVLPANVAVLGGGIVGTNAAQMAIGLGANVTLLDINVDRLRYLDHVLHGRFHTLMSNQQNIADVVCEADLVIGGVLIPGARAPRLVTREMVAAMRPGAVVVDVSIDQGGCIETARPTTHSDPVYVEHGVIHYCVTNMPGAVPRTSTFALSNATLPYGLKLANLGFAEAVRREPALAKGVNVFRGKITHPSVAEAFGVPYTPLDEML</sequence>
<dbReference type="SUPFAM" id="SSF52283">
    <property type="entry name" value="Formate/glycerate dehydrogenase catalytic domain-like"/>
    <property type="match status" value="1"/>
</dbReference>
<feature type="binding site" evidence="8">
    <location>
        <begin position="239"/>
        <end position="240"/>
    </location>
    <ligand>
        <name>NAD(+)</name>
        <dbReference type="ChEBI" id="CHEBI:57540"/>
    </ligand>
</feature>
<feature type="active site" description="Proton donor/acceptor" evidence="6">
    <location>
        <position position="270"/>
    </location>
</feature>
<dbReference type="CDD" id="cd05305">
    <property type="entry name" value="L-AlaDH"/>
    <property type="match status" value="1"/>
</dbReference>
<evidence type="ECO:0000256" key="4">
    <source>
        <dbReference type="ARBA" id="ARBA00023027"/>
    </source>
</evidence>
<evidence type="ECO:0000313" key="11">
    <source>
        <dbReference type="EMBL" id="HEG89843.1"/>
    </source>
</evidence>
<evidence type="ECO:0000256" key="7">
    <source>
        <dbReference type="PIRSR" id="PIRSR000183-2"/>
    </source>
</evidence>
<comment type="catalytic activity">
    <reaction evidence="5">
        <text>L-alanine + NAD(+) + H2O = pyruvate + NH4(+) + NADH + H(+)</text>
        <dbReference type="Rhea" id="RHEA:18405"/>
        <dbReference type="ChEBI" id="CHEBI:15361"/>
        <dbReference type="ChEBI" id="CHEBI:15377"/>
        <dbReference type="ChEBI" id="CHEBI:15378"/>
        <dbReference type="ChEBI" id="CHEBI:28938"/>
        <dbReference type="ChEBI" id="CHEBI:57540"/>
        <dbReference type="ChEBI" id="CHEBI:57945"/>
        <dbReference type="ChEBI" id="CHEBI:57972"/>
        <dbReference type="EC" id="1.4.1.1"/>
    </reaction>
</comment>
<evidence type="ECO:0000259" key="10">
    <source>
        <dbReference type="SMART" id="SM01003"/>
    </source>
</evidence>
<feature type="binding site" evidence="7">
    <location>
        <position position="15"/>
    </location>
    <ligand>
        <name>substrate</name>
    </ligand>
</feature>
<dbReference type="Pfam" id="PF01262">
    <property type="entry name" value="AlaDh_PNT_C"/>
    <property type="match status" value="1"/>
</dbReference>
<dbReference type="GO" id="GO:0000166">
    <property type="term" value="F:nucleotide binding"/>
    <property type="evidence" value="ECO:0007669"/>
    <property type="project" value="UniProtKB-KW"/>
</dbReference>
<accession>A0A831WXF0</accession>
<evidence type="ECO:0000256" key="5">
    <source>
        <dbReference type="PIRNR" id="PIRNR000183"/>
    </source>
</evidence>
<dbReference type="InterPro" id="IPR008141">
    <property type="entry name" value="Ala_DH"/>
</dbReference>
<proteinExistence type="inferred from homology"/>
<dbReference type="SMART" id="SM01003">
    <property type="entry name" value="AlaDh_PNT_N"/>
    <property type="match status" value="1"/>
</dbReference>
<dbReference type="AlphaFoldDB" id="A0A831WXF0"/>
<dbReference type="InterPro" id="IPR008143">
    <property type="entry name" value="Ala_DH/PNT_CS2"/>
</dbReference>
<dbReference type="InterPro" id="IPR007698">
    <property type="entry name" value="AlaDH/PNT_NAD(H)-bd"/>
</dbReference>
<keyword evidence="3 5" id="KW-0560">Oxidoreductase</keyword>
<keyword evidence="8" id="KW-0547">Nucleotide-binding</keyword>
<evidence type="ECO:0000256" key="6">
    <source>
        <dbReference type="PIRSR" id="PIRSR000183-1"/>
    </source>
</evidence>
<feature type="binding site" evidence="8">
    <location>
        <begin position="267"/>
        <end position="270"/>
    </location>
    <ligand>
        <name>NAD(+)</name>
        <dbReference type="ChEBI" id="CHEBI:57540"/>
    </ligand>
</feature>
<feature type="active site" description="Proton donor/acceptor" evidence="6">
    <location>
        <position position="96"/>
    </location>
</feature>
<comment type="similarity">
    <text evidence="1 5">Belongs to the AlaDH/PNT family.</text>
</comment>
<feature type="domain" description="Alanine dehydrogenase/pyridine nucleotide transhydrogenase NAD(H)-binding" evidence="9">
    <location>
        <begin position="149"/>
        <end position="297"/>
    </location>
</feature>
<dbReference type="EC" id="1.4.1.1" evidence="2 5"/>
<evidence type="ECO:0000256" key="8">
    <source>
        <dbReference type="PIRSR" id="PIRSR000183-3"/>
    </source>
</evidence>
<comment type="caution">
    <text evidence="11">The sequence shown here is derived from an EMBL/GenBank/DDBJ whole genome shotgun (WGS) entry which is preliminary data.</text>
</comment>
<evidence type="ECO:0000256" key="3">
    <source>
        <dbReference type="ARBA" id="ARBA00023002"/>
    </source>
</evidence>
<evidence type="ECO:0000256" key="1">
    <source>
        <dbReference type="ARBA" id="ARBA00005689"/>
    </source>
</evidence>
<dbReference type="InterPro" id="IPR007886">
    <property type="entry name" value="AlaDH/PNT_N"/>
</dbReference>
<evidence type="ECO:0000256" key="2">
    <source>
        <dbReference type="ARBA" id="ARBA00012897"/>
    </source>
</evidence>
<feature type="domain" description="Alanine dehydrogenase/pyridine nucleotide transhydrogenase N-terminal" evidence="10">
    <location>
        <begin position="4"/>
        <end position="137"/>
    </location>
</feature>
<dbReference type="Gene3D" id="3.40.50.720">
    <property type="entry name" value="NAD(P)-binding Rossmann-like Domain"/>
    <property type="match status" value="2"/>
</dbReference>